<dbReference type="GO" id="GO:0005886">
    <property type="term" value="C:plasma membrane"/>
    <property type="evidence" value="ECO:0007669"/>
    <property type="project" value="TreeGrafter"/>
</dbReference>
<dbReference type="EMBL" id="JTDE01000684">
    <property type="protein sequence ID" value="KAF7260588.1"/>
    <property type="molecule type" value="Genomic_DNA"/>
</dbReference>
<dbReference type="Gene3D" id="2.40.240.130">
    <property type="match status" value="1"/>
</dbReference>
<dbReference type="GO" id="GO:0090090">
    <property type="term" value="P:negative regulation of canonical Wnt signaling pathway"/>
    <property type="evidence" value="ECO:0007669"/>
    <property type="project" value="InterPro"/>
</dbReference>
<dbReference type="GO" id="GO:0032436">
    <property type="term" value="P:positive regulation of proteasomal ubiquitin-dependent protein catabolic process"/>
    <property type="evidence" value="ECO:0007669"/>
    <property type="project" value="TreeGrafter"/>
</dbReference>
<evidence type="ECO:0000259" key="4">
    <source>
        <dbReference type="PROSITE" id="PS50841"/>
    </source>
</evidence>
<dbReference type="GO" id="GO:0005634">
    <property type="term" value="C:nucleus"/>
    <property type="evidence" value="ECO:0007669"/>
    <property type="project" value="TreeGrafter"/>
</dbReference>
<accession>A0A8S9Z9S5</accession>
<sequence>MTSRFAFDTSRFVDQYPYVDIRSLHDFLQLCSQYDAAHQAGNYELGNRIVQKISETYLLADSDIPSNNVLLSASGITPCSSTDMAKKQALRCIIDATTLGRVRERIQGVDSMKKMNGRHYGYATSNREHLPQDLFNDLREEVENYISSRINLKIMESSYLNGYLDEIEHDGLEHLFSNPSTVNSSTVSLSLPLTINRSDQYASPDDPVSPLASIATCLSPEDTRDAQTNVDIRLALLAERDLHIQSHRTDQVLDETPINTVANENGETNPLPDLETSISVDSADSNSQQERSKQLHITLAQFAWARTLFNQVSRQYILNPVRPDAILDEHLARVWRDRARSMMQEDERDGLPTLQRRKRRTERMRVYSRYPLRNNVSQVAAGSHPNVPVNCEPQFEQDLQTPVKISSYISNDAHGWTQCCQVPDCSNSSSACFSDGTCVRKPGQYLRTPYTDRFSPCHFHHHHHHHHYYHQLCLDCSSDLQLLNPRCQRSLNTENAAHPPSYMHIQNESNLLSDVLDSSSSQLVNFPEQADQCTYITRDNQCTSTLHDAGDEHKAASVQKPTTGKRSQSSGIDEAAMSFKLLTKRKRSLSNVDAEIECEAHNRTNRFNCLFKQYKAISASSSVGRMKQRDFADSDILEGRRSTLSSSEIASKVIVVYSLPELIWPHVTYCPNTQPLTLDWFKQIVLGRYRGSSDYAEPNRQWRYFFKCASDEFAPGVVYQECTLNSQIIPLWKGQVWAKIEMDH</sequence>
<dbReference type="InterPro" id="IPR001158">
    <property type="entry name" value="DIX"/>
</dbReference>
<evidence type="ECO:0000256" key="2">
    <source>
        <dbReference type="PROSITE-ProRule" id="PRU00069"/>
    </source>
</evidence>
<dbReference type="GO" id="GO:0016055">
    <property type="term" value="P:Wnt signaling pathway"/>
    <property type="evidence" value="ECO:0007669"/>
    <property type="project" value="UniProtKB-KW"/>
</dbReference>
<evidence type="ECO:0000313" key="5">
    <source>
        <dbReference type="EMBL" id="KAF7260588.1"/>
    </source>
</evidence>
<dbReference type="PANTHER" id="PTHR46102">
    <property type="entry name" value="AXIN"/>
    <property type="match status" value="1"/>
</dbReference>
<dbReference type="Proteomes" id="UP000822476">
    <property type="component" value="Unassembled WGS sequence"/>
</dbReference>
<dbReference type="PROSITE" id="PS50841">
    <property type="entry name" value="DIX"/>
    <property type="match status" value="1"/>
</dbReference>
<keyword evidence="6" id="KW-1185">Reference proteome</keyword>
<keyword evidence="1 2" id="KW-0879">Wnt signaling pathway</keyword>
<comment type="caution">
    <text evidence="5">The sequence shown here is derived from an EMBL/GenBank/DDBJ whole genome shotgun (WGS) entry which is preliminary data.</text>
</comment>
<dbReference type="GO" id="GO:0060090">
    <property type="term" value="F:molecular adaptor activity"/>
    <property type="evidence" value="ECO:0007669"/>
    <property type="project" value="TreeGrafter"/>
</dbReference>
<dbReference type="InterPro" id="IPR029071">
    <property type="entry name" value="Ubiquitin-like_domsf"/>
</dbReference>
<protein>
    <recommendedName>
        <fullName evidence="4">DIX domain-containing protein</fullName>
    </recommendedName>
</protein>
<evidence type="ECO:0000256" key="3">
    <source>
        <dbReference type="SAM" id="MobiDB-lite"/>
    </source>
</evidence>
<dbReference type="Pfam" id="PF00778">
    <property type="entry name" value="DIX"/>
    <property type="match status" value="1"/>
</dbReference>
<dbReference type="AlphaFoldDB" id="A0A8S9Z9S5"/>
<feature type="domain" description="DIX" evidence="4">
    <location>
        <begin position="650"/>
        <end position="744"/>
    </location>
</feature>
<dbReference type="GO" id="GO:0048468">
    <property type="term" value="P:cell development"/>
    <property type="evidence" value="ECO:0007669"/>
    <property type="project" value="TreeGrafter"/>
</dbReference>
<evidence type="ECO:0000256" key="1">
    <source>
        <dbReference type="ARBA" id="ARBA00022687"/>
    </source>
</evidence>
<dbReference type="GO" id="GO:0019901">
    <property type="term" value="F:protein kinase binding"/>
    <property type="evidence" value="ECO:0007669"/>
    <property type="project" value="TreeGrafter"/>
</dbReference>
<gene>
    <name evidence="5" type="ORF">EG68_02114</name>
</gene>
<name>A0A8S9Z9S5_9TREM</name>
<feature type="compositionally biased region" description="Polar residues" evidence="3">
    <location>
        <begin position="559"/>
        <end position="571"/>
    </location>
</feature>
<feature type="compositionally biased region" description="Polar residues" evidence="3">
    <location>
        <begin position="276"/>
        <end position="289"/>
    </location>
</feature>
<dbReference type="PANTHER" id="PTHR46102:SF2">
    <property type="entry name" value="AXIN"/>
    <property type="match status" value="1"/>
</dbReference>
<proteinExistence type="predicted"/>
<feature type="region of interest" description="Disordered" evidence="3">
    <location>
        <begin position="546"/>
        <end position="571"/>
    </location>
</feature>
<organism evidence="5 6">
    <name type="scientific">Paragonimus skrjabini miyazakii</name>
    <dbReference type="NCBI Taxonomy" id="59628"/>
    <lineage>
        <taxon>Eukaryota</taxon>
        <taxon>Metazoa</taxon>
        <taxon>Spiralia</taxon>
        <taxon>Lophotrochozoa</taxon>
        <taxon>Platyhelminthes</taxon>
        <taxon>Trematoda</taxon>
        <taxon>Digenea</taxon>
        <taxon>Plagiorchiida</taxon>
        <taxon>Troglotremata</taxon>
        <taxon>Troglotrematidae</taxon>
        <taxon>Paragonimus</taxon>
    </lineage>
</organism>
<evidence type="ECO:0000313" key="6">
    <source>
        <dbReference type="Proteomes" id="UP000822476"/>
    </source>
</evidence>
<dbReference type="GO" id="GO:0030877">
    <property type="term" value="C:beta-catenin destruction complex"/>
    <property type="evidence" value="ECO:0007669"/>
    <property type="project" value="TreeGrafter"/>
</dbReference>
<dbReference type="SUPFAM" id="SSF54236">
    <property type="entry name" value="Ubiquitin-like"/>
    <property type="match status" value="1"/>
</dbReference>
<dbReference type="OrthoDB" id="6288189at2759"/>
<dbReference type="GO" id="GO:0031625">
    <property type="term" value="F:ubiquitin protein ligase binding"/>
    <property type="evidence" value="ECO:0007669"/>
    <property type="project" value="TreeGrafter"/>
</dbReference>
<reference evidence="5" key="1">
    <citation type="submission" date="2019-07" db="EMBL/GenBank/DDBJ databases">
        <title>Annotation for the trematode Paragonimus miyazaki's.</title>
        <authorList>
            <person name="Choi Y.-J."/>
        </authorList>
    </citation>
    <scope>NUCLEOTIDE SEQUENCE</scope>
    <source>
        <strain evidence="5">Japan</strain>
    </source>
</reference>
<feature type="region of interest" description="Disordered" evidence="3">
    <location>
        <begin position="261"/>
        <end position="289"/>
    </location>
</feature>
<dbReference type="GO" id="GO:0008013">
    <property type="term" value="F:beta-catenin binding"/>
    <property type="evidence" value="ECO:0007669"/>
    <property type="project" value="TreeGrafter"/>
</dbReference>
<dbReference type="InterPro" id="IPR043581">
    <property type="entry name" value="Axin-like"/>
</dbReference>
<dbReference type="InterPro" id="IPR038207">
    <property type="entry name" value="DIX_dom_sf"/>
</dbReference>